<dbReference type="Proteomes" id="UP000784294">
    <property type="component" value="Unassembled WGS sequence"/>
</dbReference>
<feature type="compositionally biased region" description="Basic and acidic residues" evidence="1">
    <location>
        <begin position="306"/>
        <end position="323"/>
    </location>
</feature>
<feature type="region of interest" description="Disordered" evidence="1">
    <location>
        <begin position="351"/>
        <end position="407"/>
    </location>
</feature>
<dbReference type="AlphaFoldDB" id="A0A448XP46"/>
<feature type="compositionally biased region" description="Pro residues" evidence="1">
    <location>
        <begin position="394"/>
        <end position="406"/>
    </location>
</feature>
<sequence>MSSSSDDVHQMIDQSSASFVPISSWLTWGRRTVSQGLLRTIQHNSLLDNPPSVFGECLMACINLNIIVSPNNSRATVIRRGLLVLSTCEALPLAFSHEINATERLKLHADLRVKRWLVVESVKGLQDSGTCASYHTKTQVLPGRILPGLTEPGMLNMLSYPHVAPPGLQVTLRDAAHLSTWPEDGKQKQISNPGAEFGWLGSADRTWSLLPEHRPPDSSNVLSPDDSVRHGGGQSSSPVSRQGHWSAWSDWSPGCGLHTDCRQVRSRRCLVPASSFGPTHSSSSATEAVTDRRGSGAEQTHSAQTNHDETAQPRRDETVEQRRPPIIADTSFDDPHNATFPSLFHDAYVTSFSESSPPPRRSSSTSSFSPISTSSSTLLLPPAPAHTHYTTPAPTSPPPFFPPPPSMLSSSPSIPSFGFAFTPTRNPLAPAAWPQEPPYWHAPEGRCLRLGQLVGGREVRWCLELLECQERWRRSRNHPPPPGRCARQISAGHVCLQSSI</sequence>
<dbReference type="EMBL" id="CAAALY010268849">
    <property type="protein sequence ID" value="VEL41330.1"/>
    <property type="molecule type" value="Genomic_DNA"/>
</dbReference>
<protein>
    <submittedName>
        <fullName evidence="2">Uncharacterized protein</fullName>
    </submittedName>
</protein>
<accession>A0A448XP46</accession>
<evidence type="ECO:0000256" key="1">
    <source>
        <dbReference type="SAM" id="MobiDB-lite"/>
    </source>
</evidence>
<organism evidence="2 3">
    <name type="scientific">Protopolystoma xenopodis</name>
    <dbReference type="NCBI Taxonomy" id="117903"/>
    <lineage>
        <taxon>Eukaryota</taxon>
        <taxon>Metazoa</taxon>
        <taxon>Spiralia</taxon>
        <taxon>Lophotrochozoa</taxon>
        <taxon>Platyhelminthes</taxon>
        <taxon>Monogenea</taxon>
        <taxon>Polyopisthocotylea</taxon>
        <taxon>Polystomatidea</taxon>
        <taxon>Polystomatidae</taxon>
        <taxon>Protopolystoma</taxon>
    </lineage>
</organism>
<proteinExistence type="predicted"/>
<feature type="region of interest" description="Disordered" evidence="1">
    <location>
        <begin position="208"/>
        <end position="245"/>
    </location>
</feature>
<evidence type="ECO:0000313" key="2">
    <source>
        <dbReference type="EMBL" id="VEL41330.1"/>
    </source>
</evidence>
<comment type="caution">
    <text evidence="2">The sequence shown here is derived from an EMBL/GenBank/DDBJ whole genome shotgun (WGS) entry which is preliminary data.</text>
</comment>
<feature type="compositionally biased region" description="Polar residues" evidence="1">
    <location>
        <begin position="276"/>
        <end position="287"/>
    </location>
</feature>
<evidence type="ECO:0000313" key="3">
    <source>
        <dbReference type="Proteomes" id="UP000784294"/>
    </source>
</evidence>
<name>A0A448XP46_9PLAT</name>
<dbReference type="OrthoDB" id="5973910at2759"/>
<reference evidence="2" key="1">
    <citation type="submission" date="2018-11" db="EMBL/GenBank/DDBJ databases">
        <authorList>
            <consortium name="Pathogen Informatics"/>
        </authorList>
    </citation>
    <scope>NUCLEOTIDE SEQUENCE</scope>
</reference>
<feature type="region of interest" description="Disordered" evidence="1">
    <location>
        <begin position="273"/>
        <end position="335"/>
    </location>
</feature>
<feature type="compositionally biased region" description="Low complexity" evidence="1">
    <location>
        <begin position="351"/>
        <end position="377"/>
    </location>
</feature>
<gene>
    <name evidence="2" type="ORF">PXEA_LOCUS34770</name>
</gene>
<keyword evidence="3" id="KW-1185">Reference proteome</keyword>